<dbReference type="InterPro" id="IPR022048">
    <property type="entry name" value="Envelope_fusion-like"/>
</dbReference>
<dbReference type="Pfam" id="PF12259">
    <property type="entry name" value="Baculo_F"/>
    <property type="match status" value="1"/>
</dbReference>
<proteinExistence type="predicted"/>
<organism evidence="1">
    <name type="scientific">Pararge aegeria</name>
    <name type="common">speckled wood butterfly</name>
    <dbReference type="NCBI Taxonomy" id="116150"/>
    <lineage>
        <taxon>Eukaryota</taxon>
        <taxon>Metazoa</taxon>
        <taxon>Ecdysozoa</taxon>
        <taxon>Arthropoda</taxon>
        <taxon>Hexapoda</taxon>
        <taxon>Insecta</taxon>
        <taxon>Pterygota</taxon>
        <taxon>Neoptera</taxon>
        <taxon>Endopterygota</taxon>
        <taxon>Lepidoptera</taxon>
        <taxon>Glossata</taxon>
        <taxon>Ditrysia</taxon>
        <taxon>Papilionoidea</taxon>
        <taxon>Nymphalidae</taxon>
        <taxon>Satyrinae</taxon>
        <taxon>Satyrini</taxon>
        <taxon>Parargina</taxon>
        <taxon>Pararge</taxon>
    </lineage>
</organism>
<dbReference type="AlphaFoldDB" id="S4PTX5"/>
<feature type="non-terminal residue" evidence="1">
    <location>
        <position position="1"/>
    </location>
</feature>
<sequence>NLVTEINNLQKYFSLNPIEKISIDNIHTIERSISVKAYSTEHSLTFILEIPSIQPTTYDYIHIYSLPNNRNLTIIPKSKFLALGSDE</sequence>
<evidence type="ECO:0000313" key="1">
    <source>
        <dbReference type="EMBL" id="JAA81282.1"/>
    </source>
</evidence>
<name>S4PTX5_9NEOP</name>
<accession>S4PTX5</accession>
<protein>
    <submittedName>
        <fullName evidence="1">Uncharacterized protein</fullName>
    </submittedName>
</protein>
<feature type="non-terminal residue" evidence="1">
    <location>
        <position position="87"/>
    </location>
</feature>
<reference evidence="1" key="1">
    <citation type="journal article" date="2013" name="BMC Genomics">
        <title>Unscrambling butterfly oogenesis.</title>
        <authorList>
            <person name="Carter J.M."/>
            <person name="Baker S.C."/>
            <person name="Pink R."/>
            <person name="Carter D.R."/>
            <person name="Collins A."/>
            <person name="Tomlin J."/>
            <person name="Gibbs M."/>
            <person name="Breuker C.J."/>
        </authorList>
    </citation>
    <scope>NUCLEOTIDE SEQUENCE</scope>
    <source>
        <tissue evidence="1">Ovary</tissue>
    </source>
</reference>
<dbReference type="EMBL" id="GAIX01011278">
    <property type="protein sequence ID" value="JAA81282.1"/>
    <property type="molecule type" value="Transcribed_RNA"/>
</dbReference>
<reference evidence="1" key="2">
    <citation type="submission" date="2013-05" db="EMBL/GenBank/DDBJ databases">
        <authorList>
            <person name="Carter J.-M."/>
            <person name="Baker S.C."/>
            <person name="Pink R."/>
            <person name="Carter D.R.F."/>
            <person name="Collins A."/>
            <person name="Tomlin J."/>
            <person name="Gibbs M."/>
            <person name="Breuker C.J."/>
        </authorList>
    </citation>
    <scope>NUCLEOTIDE SEQUENCE</scope>
    <source>
        <tissue evidence="1">Ovary</tissue>
    </source>
</reference>